<evidence type="ECO:0000313" key="7">
    <source>
        <dbReference type="EMBL" id="KXS95470.1"/>
    </source>
</evidence>
<feature type="transmembrane region" description="Helical" evidence="5">
    <location>
        <begin position="87"/>
        <end position="108"/>
    </location>
</feature>
<evidence type="ECO:0000256" key="2">
    <source>
        <dbReference type="ARBA" id="ARBA00022692"/>
    </source>
</evidence>
<dbReference type="AlphaFoldDB" id="A0A139GZ44"/>
<evidence type="ECO:0000256" key="5">
    <source>
        <dbReference type="SAM" id="Phobius"/>
    </source>
</evidence>
<dbReference type="Pfam" id="PF01490">
    <property type="entry name" value="Aa_trans"/>
    <property type="match status" value="1"/>
</dbReference>
<feature type="domain" description="Amino acid transporter transmembrane" evidence="6">
    <location>
        <begin position="53"/>
        <end position="139"/>
    </location>
</feature>
<keyword evidence="4 5" id="KW-0472">Membrane</keyword>
<evidence type="ECO:0000256" key="3">
    <source>
        <dbReference type="ARBA" id="ARBA00022989"/>
    </source>
</evidence>
<evidence type="ECO:0000256" key="4">
    <source>
        <dbReference type="ARBA" id="ARBA00023136"/>
    </source>
</evidence>
<dbReference type="STRING" id="321146.A0A139GZ44"/>
<dbReference type="InterPro" id="IPR013057">
    <property type="entry name" value="AA_transpt_TM"/>
</dbReference>
<dbReference type="GO" id="GO:0016020">
    <property type="term" value="C:membrane"/>
    <property type="evidence" value="ECO:0007669"/>
    <property type="project" value="UniProtKB-SubCell"/>
</dbReference>
<keyword evidence="2 5" id="KW-0812">Transmembrane</keyword>
<keyword evidence="8" id="KW-1185">Reference proteome</keyword>
<sequence>MASGLDVATISSIWLKSALSGPGGSLVAQLQDGTYPEVQRSAGLPDSGSFIGSVNSFVQAVYAYRGARIFCELMAEMRRPRDFLKTLTLASGFIWFFYMFFGLCMYAYQGQYDIQPAMQGLLPYGWQTSGNVLSMISSLSVKIHIQILKDSGML</sequence>
<accession>A0A139GZ44</accession>
<comment type="caution">
    <text evidence="7">The sequence shown here is derived from an EMBL/GenBank/DDBJ whole genome shotgun (WGS) entry which is preliminary data.</text>
</comment>
<protein>
    <recommendedName>
        <fullName evidence="6">Amino acid transporter transmembrane domain-containing protein</fullName>
    </recommendedName>
</protein>
<name>A0A139GZ44_9PEZI</name>
<reference evidence="7 8" key="1">
    <citation type="submission" date="2015-07" db="EMBL/GenBank/DDBJ databases">
        <title>Comparative genomics of the Sigatoka disease complex on banana suggests a link between parallel evolutionary changes in Pseudocercospora fijiensis and Pseudocercospora eumusae and increased virulence on the banana host.</title>
        <authorList>
            <person name="Chang T.-C."/>
            <person name="Salvucci A."/>
            <person name="Crous P.W."/>
            <person name="Stergiopoulos I."/>
        </authorList>
    </citation>
    <scope>NUCLEOTIDE SEQUENCE [LARGE SCALE GENOMIC DNA]</scope>
    <source>
        <strain evidence="7 8">CBS 114824</strain>
    </source>
</reference>
<proteinExistence type="predicted"/>
<keyword evidence="3 5" id="KW-1133">Transmembrane helix</keyword>
<dbReference type="Proteomes" id="UP000070133">
    <property type="component" value="Unassembled WGS sequence"/>
</dbReference>
<evidence type="ECO:0000256" key="1">
    <source>
        <dbReference type="ARBA" id="ARBA00004370"/>
    </source>
</evidence>
<dbReference type="EMBL" id="LFZN01000214">
    <property type="protein sequence ID" value="KXS95470.1"/>
    <property type="molecule type" value="Genomic_DNA"/>
</dbReference>
<evidence type="ECO:0000313" key="8">
    <source>
        <dbReference type="Proteomes" id="UP000070133"/>
    </source>
</evidence>
<dbReference type="OrthoDB" id="40134at2759"/>
<evidence type="ECO:0000259" key="6">
    <source>
        <dbReference type="Pfam" id="PF01490"/>
    </source>
</evidence>
<comment type="subcellular location">
    <subcellularLocation>
        <location evidence="1">Membrane</location>
    </subcellularLocation>
</comment>
<gene>
    <name evidence="7" type="ORF">AC578_6864</name>
</gene>
<organism evidence="7 8">
    <name type="scientific">Pseudocercospora eumusae</name>
    <dbReference type="NCBI Taxonomy" id="321146"/>
    <lineage>
        <taxon>Eukaryota</taxon>
        <taxon>Fungi</taxon>
        <taxon>Dikarya</taxon>
        <taxon>Ascomycota</taxon>
        <taxon>Pezizomycotina</taxon>
        <taxon>Dothideomycetes</taxon>
        <taxon>Dothideomycetidae</taxon>
        <taxon>Mycosphaerellales</taxon>
        <taxon>Mycosphaerellaceae</taxon>
        <taxon>Pseudocercospora</taxon>
    </lineage>
</organism>